<comment type="PTM">
    <text evidence="7">Binds 1 heme group per subunit.</text>
</comment>
<feature type="chain" id="PRO_5042822816" evidence="8">
    <location>
        <begin position="24"/>
        <end position="157"/>
    </location>
</feature>
<dbReference type="PROSITE" id="PS51009">
    <property type="entry name" value="CYTCII"/>
    <property type="match status" value="1"/>
</dbReference>
<dbReference type="GO" id="GO:0009055">
    <property type="term" value="F:electron transfer activity"/>
    <property type="evidence" value="ECO:0007669"/>
    <property type="project" value="InterPro"/>
</dbReference>
<keyword evidence="5 6" id="KW-0408">Iron</keyword>
<dbReference type="AlphaFoldDB" id="A0AAP2G3L7"/>
<dbReference type="InterPro" id="IPR010980">
    <property type="entry name" value="Cyt_c/b562"/>
</dbReference>
<sequence length="157" mass="16011">MTRFRIPKITAIALCAASGLAMAASHGGPKEAYEMRSANMKTMAKNLGIIGNMVKGDLDYDSAAATEAATALLAAADHDVDALWPEGSDSSAVEGSRAKAEIWADFEGFKGLNADLVTAAAAMKEAAGTDLAAMQAAMGALGGTCGACHRTYRAPKG</sequence>
<keyword evidence="4" id="KW-0249">Electron transport</keyword>
<feature type="binding site" description="axial binding residue" evidence="6">
    <location>
        <position position="149"/>
    </location>
    <ligand>
        <name>heme c</name>
        <dbReference type="ChEBI" id="CHEBI:61717"/>
    </ligand>
    <ligandPart>
        <name>Fe</name>
        <dbReference type="ChEBI" id="CHEBI:18248"/>
    </ligandPart>
</feature>
<gene>
    <name evidence="9" type="ORF">IV417_06115</name>
</gene>
<keyword evidence="1" id="KW-0813">Transport</keyword>
<evidence type="ECO:0000256" key="4">
    <source>
        <dbReference type="ARBA" id="ARBA00022982"/>
    </source>
</evidence>
<dbReference type="InterPro" id="IPR002321">
    <property type="entry name" value="Cyt_c_II"/>
</dbReference>
<feature type="binding site" description="covalent" evidence="7">
    <location>
        <position position="148"/>
    </location>
    <ligand>
        <name>heme c</name>
        <dbReference type="ChEBI" id="CHEBI:61717"/>
    </ligand>
</feature>
<reference evidence="9 10" key="1">
    <citation type="journal article" date="2021" name="Arch. Microbiol.">
        <title>Harenicola maris gen. nov., sp. nov. isolated from the Sea of Japan shallow sediments.</title>
        <authorList>
            <person name="Romanenko L.A."/>
            <person name="Kurilenko V.V."/>
            <person name="Chernysheva N.Y."/>
            <person name="Tekutyeva L.A."/>
            <person name="Velansky P.V."/>
            <person name="Svetashev V.I."/>
            <person name="Isaeva M.P."/>
        </authorList>
    </citation>
    <scope>NUCLEOTIDE SEQUENCE [LARGE SCALE GENOMIC DNA]</scope>
    <source>
        <strain evidence="9 10">KMM 3653</strain>
    </source>
</reference>
<dbReference type="GO" id="GO:0020037">
    <property type="term" value="F:heme binding"/>
    <property type="evidence" value="ECO:0007669"/>
    <property type="project" value="InterPro"/>
</dbReference>
<evidence type="ECO:0000256" key="8">
    <source>
        <dbReference type="SAM" id="SignalP"/>
    </source>
</evidence>
<dbReference type="PRINTS" id="PR00608">
    <property type="entry name" value="CYTCHROMECII"/>
</dbReference>
<keyword evidence="3 6" id="KW-0479">Metal-binding</keyword>
<dbReference type="InterPro" id="IPR015984">
    <property type="entry name" value="Cyt_c_prime_subgr"/>
</dbReference>
<accession>A0AAP2G3L7</accession>
<keyword evidence="10" id="KW-1185">Reference proteome</keyword>
<evidence type="ECO:0000256" key="5">
    <source>
        <dbReference type="ARBA" id="ARBA00023004"/>
    </source>
</evidence>
<evidence type="ECO:0000256" key="1">
    <source>
        <dbReference type="ARBA" id="ARBA00022448"/>
    </source>
</evidence>
<proteinExistence type="predicted"/>
<dbReference type="InterPro" id="IPR012127">
    <property type="entry name" value="Cyt_c_prime"/>
</dbReference>
<comment type="caution">
    <text evidence="9">The sequence shown here is derived from an EMBL/GenBank/DDBJ whole genome shotgun (WGS) entry which is preliminary data.</text>
</comment>
<keyword evidence="2 7" id="KW-0349">Heme</keyword>
<keyword evidence="8" id="KW-0732">Signal</keyword>
<organism evidence="9 10">
    <name type="scientific">Harenicola maris</name>
    <dbReference type="NCBI Taxonomy" id="2841044"/>
    <lineage>
        <taxon>Bacteria</taxon>
        <taxon>Pseudomonadati</taxon>
        <taxon>Pseudomonadota</taxon>
        <taxon>Alphaproteobacteria</taxon>
        <taxon>Rhodobacterales</taxon>
        <taxon>Paracoccaceae</taxon>
        <taxon>Harenicola</taxon>
    </lineage>
</organism>
<dbReference type="GO" id="GO:0005506">
    <property type="term" value="F:iron ion binding"/>
    <property type="evidence" value="ECO:0007669"/>
    <property type="project" value="InterPro"/>
</dbReference>
<dbReference type="Proteomes" id="UP001315686">
    <property type="component" value="Unassembled WGS sequence"/>
</dbReference>
<dbReference type="PIRSF" id="PIRSF000027">
    <property type="entry name" value="Cytc_c_prime"/>
    <property type="match status" value="1"/>
</dbReference>
<evidence type="ECO:0000313" key="10">
    <source>
        <dbReference type="Proteomes" id="UP001315686"/>
    </source>
</evidence>
<dbReference type="SUPFAM" id="SSF47175">
    <property type="entry name" value="Cytochromes"/>
    <property type="match status" value="1"/>
</dbReference>
<evidence type="ECO:0000256" key="7">
    <source>
        <dbReference type="PIRSR" id="PIRSR000027-2"/>
    </source>
</evidence>
<dbReference type="EMBL" id="JADQAZ010000001">
    <property type="protein sequence ID" value="MBT0956953.1"/>
    <property type="molecule type" value="Genomic_DNA"/>
</dbReference>
<evidence type="ECO:0000256" key="6">
    <source>
        <dbReference type="PIRSR" id="PIRSR000027-1"/>
    </source>
</evidence>
<evidence type="ECO:0000313" key="9">
    <source>
        <dbReference type="EMBL" id="MBT0956953.1"/>
    </source>
</evidence>
<dbReference type="Pfam" id="PF01322">
    <property type="entry name" value="Cytochrom_C_2"/>
    <property type="match status" value="1"/>
</dbReference>
<name>A0AAP2G3L7_9RHOB</name>
<protein>
    <submittedName>
        <fullName evidence="9">Cytochrome c</fullName>
    </submittedName>
</protein>
<dbReference type="Gene3D" id="1.20.120.10">
    <property type="entry name" value="Cytochrome c/b562"/>
    <property type="match status" value="1"/>
</dbReference>
<feature type="signal peptide" evidence="8">
    <location>
        <begin position="1"/>
        <end position="23"/>
    </location>
</feature>
<feature type="binding site" description="covalent" evidence="7">
    <location>
        <position position="145"/>
    </location>
    <ligand>
        <name>heme c</name>
        <dbReference type="ChEBI" id="CHEBI:61717"/>
    </ligand>
</feature>
<dbReference type="GO" id="GO:0022900">
    <property type="term" value="P:electron transport chain"/>
    <property type="evidence" value="ECO:0007669"/>
    <property type="project" value="InterPro"/>
</dbReference>
<evidence type="ECO:0000256" key="2">
    <source>
        <dbReference type="ARBA" id="ARBA00022617"/>
    </source>
</evidence>
<dbReference type="RefSeq" id="WP_327793132.1">
    <property type="nucleotide sequence ID" value="NZ_JADQAZ010000001.1"/>
</dbReference>
<evidence type="ECO:0000256" key="3">
    <source>
        <dbReference type="ARBA" id="ARBA00022723"/>
    </source>
</evidence>
<dbReference type="GO" id="GO:0042597">
    <property type="term" value="C:periplasmic space"/>
    <property type="evidence" value="ECO:0007669"/>
    <property type="project" value="InterPro"/>
</dbReference>